<keyword evidence="2" id="KW-1185">Reference proteome</keyword>
<comment type="caution">
    <text evidence="1">The sequence shown here is derived from an EMBL/GenBank/DDBJ whole genome shotgun (WGS) entry which is preliminary data.</text>
</comment>
<dbReference type="RefSeq" id="WP_381480972.1">
    <property type="nucleotide sequence ID" value="NZ_JBHTLT010000064.1"/>
</dbReference>
<accession>A0ABW3U0U0</accession>
<organism evidence="1 2">
    <name type="scientific">Sporosarcina contaminans</name>
    <dbReference type="NCBI Taxonomy" id="633403"/>
    <lineage>
        <taxon>Bacteria</taxon>
        <taxon>Bacillati</taxon>
        <taxon>Bacillota</taxon>
        <taxon>Bacilli</taxon>
        <taxon>Bacillales</taxon>
        <taxon>Caryophanaceae</taxon>
        <taxon>Sporosarcina</taxon>
    </lineage>
</organism>
<dbReference type="EMBL" id="JBHTLT010000064">
    <property type="protein sequence ID" value="MFD1205703.1"/>
    <property type="molecule type" value="Genomic_DNA"/>
</dbReference>
<evidence type="ECO:0000313" key="1">
    <source>
        <dbReference type="EMBL" id="MFD1205703.1"/>
    </source>
</evidence>
<reference evidence="2" key="1">
    <citation type="journal article" date="2019" name="Int. J. Syst. Evol. Microbiol.">
        <title>The Global Catalogue of Microorganisms (GCM) 10K type strain sequencing project: providing services to taxonomists for standard genome sequencing and annotation.</title>
        <authorList>
            <consortium name="The Broad Institute Genomics Platform"/>
            <consortium name="The Broad Institute Genome Sequencing Center for Infectious Disease"/>
            <person name="Wu L."/>
            <person name="Ma J."/>
        </authorList>
    </citation>
    <scope>NUCLEOTIDE SEQUENCE [LARGE SCALE GENOMIC DNA]</scope>
    <source>
        <strain evidence="2">CCUG 53915</strain>
    </source>
</reference>
<sequence>MFGHIKGNRSFRKFSLRGIEKVHTEFGIVALALLFLSLKKISSA</sequence>
<proteinExistence type="predicted"/>
<protein>
    <recommendedName>
        <fullName evidence="3">Transposase DDE domain-containing protein</fullName>
    </recommendedName>
</protein>
<evidence type="ECO:0008006" key="3">
    <source>
        <dbReference type="Google" id="ProtNLM"/>
    </source>
</evidence>
<dbReference type="Proteomes" id="UP001597231">
    <property type="component" value="Unassembled WGS sequence"/>
</dbReference>
<evidence type="ECO:0000313" key="2">
    <source>
        <dbReference type="Proteomes" id="UP001597231"/>
    </source>
</evidence>
<gene>
    <name evidence="1" type="ORF">ACFQ38_11390</name>
</gene>
<name>A0ABW3U0U0_9BACL</name>